<evidence type="ECO:0000256" key="1">
    <source>
        <dbReference type="ARBA" id="ARBA00002388"/>
    </source>
</evidence>
<dbReference type="PANTHER" id="PTHR45625">
    <property type="entry name" value="PEPTIDYL-PROLYL CIS-TRANS ISOMERASE-RELATED"/>
    <property type="match status" value="1"/>
</dbReference>
<dbReference type="Gene3D" id="2.40.100.10">
    <property type="entry name" value="Cyclophilin-like"/>
    <property type="match status" value="1"/>
</dbReference>
<dbReference type="HOGENOM" id="CLU_012062_16_0_9"/>
<organism evidence="5 6">
    <name type="scientific">Oenococcus oeni ATCC BAA-1163</name>
    <dbReference type="NCBI Taxonomy" id="379360"/>
    <lineage>
        <taxon>Bacteria</taxon>
        <taxon>Bacillati</taxon>
        <taxon>Bacillota</taxon>
        <taxon>Bacilli</taxon>
        <taxon>Lactobacillales</taxon>
        <taxon>Lactobacillaceae</taxon>
        <taxon>Oenococcus</taxon>
    </lineage>
</organism>
<accession>A0NHY9</accession>
<dbReference type="Proteomes" id="UP000003346">
    <property type="component" value="Unassembled WGS sequence"/>
</dbReference>
<dbReference type="InterPro" id="IPR029000">
    <property type="entry name" value="Cyclophilin-like_dom_sf"/>
</dbReference>
<feature type="transmembrane region" description="Helical" evidence="3">
    <location>
        <begin position="27"/>
        <end position="48"/>
    </location>
</feature>
<keyword evidence="2" id="KW-0697">Rotamase</keyword>
<comment type="caution">
    <text evidence="5">The sequence shown here is derived from an EMBL/GenBank/DDBJ whole genome shotgun (WGS) entry which is preliminary data.</text>
</comment>
<dbReference type="AlphaFoldDB" id="A0NHY9"/>
<dbReference type="SUPFAM" id="SSF50891">
    <property type="entry name" value="Cyclophilin-like"/>
    <property type="match status" value="1"/>
</dbReference>
<sequence>MIFLFLFNESFFYYLYDKRVMTKRNKILIGIGSLLVVVFFVFEIIIMVKQEQASEAASSSSSQASTSSSSSTLNAKYTTSELNKLDLPQLSTTIGSEETKVTIETTDGTIVAKIFNKYAPLAAENFLTHAKEGYYNNLDFFRVVKDFMIQSGDPDNTGLGGKSIWASGTHKNKKIDSGSGFKNEISPNLYFIRGAIGMANAGSNTNGSQFFIEQSNTNVQSQITDKSSYPTKIYDAYKKGGTPSLDGNYTVFGQVISGMDVVDKIASAAVKTNSVTSEKSEPKKAIKITKIIVGKEGAQ</sequence>
<dbReference type="GO" id="GO:0003755">
    <property type="term" value="F:peptidyl-prolyl cis-trans isomerase activity"/>
    <property type="evidence" value="ECO:0007669"/>
    <property type="project" value="UniProtKB-UniRule"/>
</dbReference>
<dbReference type="InterPro" id="IPR044666">
    <property type="entry name" value="Cyclophilin_A-like"/>
</dbReference>
<dbReference type="CDD" id="cd00317">
    <property type="entry name" value="cyclophilin"/>
    <property type="match status" value="1"/>
</dbReference>
<evidence type="ECO:0000313" key="6">
    <source>
        <dbReference type="Proteomes" id="UP000003346"/>
    </source>
</evidence>
<dbReference type="EC" id="5.2.1.8" evidence="2"/>
<dbReference type="PANTHER" id="PTHR45625:SF16">
    <property type="entry name" value="PEPTIDYL-PROLYL CIS-TRANS ISOMERASE"/>
    <property type="match status" value="1"/>
</dbReference>
<keyword evidence="3" id="KW-0472">Membrane</keyword>
<name>A0NHY9_OENOE</name>
<reference evidence="5 6" key="1">
    <citation type="submission" date="2006-11" db="EMBL/GenBank/DDBJ databases">
        <authorList>
            <consortium name="Laboratoire de Microbiologie (Universite Bourgogne)"/>
            <consortium name="GENOME Express"/>
            <consortium name="UMR Oenologie Ampelologie (Universite Bordeaux 2)"/>
            <person name="Guzzo J."/>
        </authorList>
    </citation>
    <scope>NUCLEOTIDE SEQUENCE [LARGE SCALE GENOMIC DNA]</scope>
    <source>
        <strain evidence="5 6">ATCC BAA-1163</strain>
    </source>
</reference>
<gene>
    <name evidence="5" type="ORF">OENOO_41012</name>
</gene>
<evidence type="ECO:0000256" key="2">
    <source>
        <dbReference type="RuleBase" id="RU363019"/>
    </source>
</evidence>
<comment type="function">
    <text evidence="1 2">PPIases accelerate the folding of proteins. It catalyzes the cis-trans isomerization of proline imidic peptide bonds in oligopeptides.</text>
</comment>
<dbReference type="InterPro" id="IPR002130">
    <property type="entry name" value="Cyclophilin-type_PPIase_dom"/>
</dbReference>
<dbReference type="PRINTS" id="PR00153">
    <property type="entry name" value="CSAPPISMRASE"/>
</dbReference>
<feature type="domain" description="PPIase cyclophilin-type" evidence="4">
    <location>
        <begin position="108"/>
        <end position="293"/>
    </location>
</feature>
<evidence type="ECO:0000256" key="3">
    <source>
        <dbReference type="SAM" id="Phobius"/>
    </source>
</evidence>
<proteinExistence type="inferred from homology"/>
<protein>
    <recommendedName>
        <fullName evidence="2">Peptidyl-prolyl cis-trans isomerase</fullName>
        <shortName evidence="2">PPIase</shortName>
        <ecNumber evidence="2">5.2.1.8</ecNumber>
    </recommendedName>
</protein>
<dbReference type="PROSITE" id="PS50072">
    <property type="entry name" value="CSA_PPIASE_2"/>
    <property type="match status" value="1"/>
</dbReference>
<keyword evidence="2 5" id="KW-0413">Isomerase</keyword>
<evidence type="ECO:0000313" key="5">
    <source>
        <dbReference type="EMBL" id="EAV39896.1"/>
    </source>
</evidence>
<comment type="catalytic activity">
    <reaction evidence="2">
        <text>[protein]-peptidylproline (omega=180) = [protein]-peptidylproline (omega=0)</text>
        <dbReference type="Rhea" id="RHEA:16237"/>
        <dbReference type="Rhea" id="RHEA-COMP:10747"/>
        <dbReference type="Rhea" id="RHEA-COMP:10748"/>
        <dbReference type="ChEBI" id="CHEBI:83833"/>
        <dbReference type="ChEBI" id="CHEBI:83834"/>
        <dbReference type="EC" id="5.2.1.8"/>
    </reaction>
</comment>
<dbReference type="Pfam" id="PF00160">
    <property type="entry name" value="Pro_isomerase"/>
    <property type="match status" value="1"/>
</dbReference>
<evidence type="ECO:0000259" key="4">
    <source>
        <dbReference type="PROSITE" id="PS50072"/>
    </source>
</evidence>
<dbReference type="EMBL" id="AAUV01000036">
    <property type="protein sequence ID" value="EAV39896.1"/>
    <property type="molecule type" value="Genomic_DNA"/>
</dbReference>
<keyword evidence="3" id="KW-1133">Transmembrane helix</keyword>
<comment type="similarity">
    <text evidence="2">Belongs to the cyclophilin-type PPIase family.</text>
</comment>
<keyword evidence="3" id="KW-0812">Transmembrane</keyword>